<dbReference type="NCBIfam" id="NF002969">
    <property type="entry name" value="PRK03643.1"/>
    <property type="match status" value="1"/>
</dbReference>
<organism evidence="6">
    <name type="scientific">Loigolactobacillus rennini</name>
    <dbReference type="NCBI Taxonomy" id="238013"/>
    <lineage>
        <taxon>Bacteria</taxon>
        <taxon>Bacillati</taxon>
        <taxon>Bacillota</taxon>
        <taxon>Bacilli</taxon>
        <taxon>Lactobacillales</taxon>
        <taxon>Lactobacillaceae</taxon>
        <taxon>Loigolactobacillus</taxon>
    </lineage>
</organism>
<dbReference type="GO" id="GO:0005829">
    <property type="term" value="C:cytosol"/>
    <property type="evidence" value="ECO:0007669"/>
    <property type="project" value="TreeGrafter"/>
</dbReference>
<reference evidence="6" key="1">
    <citation type="submission" date="2016-11" db="EMBL/GenBank/DDBJ databases">
        <authorList>
            <person name="Jaros S."/>
            <person name="Januszkiewicz K."/>
            <person name="Wedrychowicz H."/>
        </authorList>
    </citation>
    <scope>NUCLEOTIDE SEQUENCE</scope>
    <source>
        <strain evidence="6">ACA-DC 565</strain>
    </source>
</reference>
<dbReference type="Gene3D" id="3.40.50.720">
    <property type="entry name" value="NAD(P)-binding Rossmann-like Domain"/>
    <property type="match status" value="1"/>
</dbReference>
<evidence type="ECO:0000256" key="2">
    <source>
        <dbReference type="ARBA" id="ARBA00023027"/>
    </source>
</evidence>
<comment type="catalytic activity">
    <reaction evidence="3">
        <text>D-mannitol 1-phosphate + NAD(+) = beta-D-fructose 6-phosphate + NADH + H(+)</text>
        <dbReference type="Rhea" id="RHEA:19661"/>
        <dbReference type="ChEBI" id="CHEBI:15378"/>
        <dbReference type="ChEBI" id="CHEBI:57540"/>
        <dbReference type="ChEBI" id="CHEBI:57634"/>
        <dbReference type="ChEBI" id="CHEBI:57945"/>
        <dbReference type="ChEBI" id="CHEBI:61381"/>
        <dbReference type="EC" id="1.1.1.17"/>
    </reaction>
</comment>
<dbReference type="SUPFAM" id="SSF51735">
    <property type="entry name" value="NAD(P)-binding Rossmann-fold domains"/>
    <property type="match status" value="1"/>
</dbReference>
<dbReference type="InterPro" id="IPR008927">
    <property type="entry name" value="6-PGluconate_DH-like_C_sf"/>
</dbReference>
<dbReference type="PANTHER" id="PTHR30524:SF0">
    <property type="entry name" value="ALTRONATE OXIDOREDUCTASE-RELATED"/>
    <property type="match status" value="1"/>
</dbReference>
<dbReference type="Gene3D" id="1.10.1040.10">
    <property type="entry name" value="N-(1-d-carboxylethyl)-l-norvaline Dehydrogenase, domain 2"/>
    <property type="match status" value="1"/>
</dbReference>
<dbReference type="PRINTS" id="PR00084">
    <property type="entry name" value="MTLDHDRGNASE"/>
</dbReference>
<dbReference type="GO" id="GO:0019592">
    <property type="term" value="P:mannitol catabolic process"/>
    <property type="evidence" value="ECO:0007669"/>
    <property type="project" value="TreeGrafter"/>
</dbReference>
<protein>
    <submittedName>
        <fullName evidence="6">Altronate oxidoreductase</fullName>
        <ecNumber evidence="6">1.1.1.58</ecNumber>
    </submittedName>
</protein>
<feature type="domain" description="Mannitol dehydrogenase C-terminal" evidence="5">
    <location>
        <begin position="273"/>
        <end position="457"/>
    </location>
</feature>
<name>A0A1K2I8P1_9LACO</name>
<evidence type="ECO:0000256" key="1">
    <source>
        <dbReference type="ARBA" id="ARBA00023002"/>
    </source>
</evidence>
<dbReference type="PANTHER" id="PTHR30524">
    <property type="entry name" value="MANNITOL-1-PHOSPHATE 5-DEHYDROGENASE"/>
    <property type="match status" value="1"/>
</dbReference>
<dbReference type="AlphaFoldDB" id="A0A1K2I8P1"/>
<dbReference type="InterPro" id="IPR000669">
    <property type="entry name" value="Mannitol_DH"/>
</dbReference>
<dbReference type="EC" id="1.1.1.58" evidence="6"/>
<dbReference type="InterPro" id="IPR013328">
    <property type="entry name" value="6PGD_dom2"/>
</dbReference>
<dbReference type="SUPFAM" id="SSF48179">
    <property type="entry name" value="6-phosphogluconate dehydrogenase C-terminal domain-like"/>
    <property type="match status" value="1"/>
</dbReference>
<dbReference type="InterPro" id="IPR036291">
    <property type="entry name" value="NAD(P)-bd_dom_sf"/>
</dbReference>
<evidence type="ECO:0000259" key="5">
    <source>
        <dbReference type="Pfam" id="PF08125"/>
    </source>
</evidence>
<dbReference type="EMBL" id="LT634362">
    <property type="protein sequence ID" value="SFZ88743.1"/>
    <property type="molecule type" value="Genomic_DNA"/>
</dbReference>
<keyword evidence="2" id="KW-0520">NAD</keyword>
<sequence length="477" mass="54475">MSENELKQLNNNFRKGKRYPTKVIQFGEGNFLRAFIDWQIQQMNKQGLFNGGVKIVQPIAKGMTEKLDEQDDLYTVLLEGKLNGEKVQTHEIVEDINGTVRPYQDYQAYLDLAKDDNIQFIFSNTTEAGIAYDENDKLTDKPQNSYPGKLTALLYERFKLGKKGFQIIPCELINHNGNTLKKIVLQYAEDWQLGQKFVDWVNQENDFYATLVDRIVPGYPRDRATELEQEWGYHDQLMVKAEPFLIFVIEGSQKLAKLLPLKEAGLNVVITDDMQPYRNRKVSLLNGPHTTMSPIARLAGIDTVGKVMADKYFYKFVNDEMYQEIIPTVALPEKELADYAEGVKERFENPFVNHELASIALNSISKFQARLLPTFKRYIDKKGKLPQRITLALAAYLKIYAGKADFEPSDTPEIIAEFAKIKDDPNYIHLALANTAFWGEDLTQYAGLEQQIKHNLTVLNQAGARKAVQNINKEGTV</sequence>
<evidence type="ECO:0000313" key="6">
    <source>
        <dbReference type="EMBL" id="SFZ88743.1"/>
    </source>
</evidence>
<accession>A0A1K2I8P1</accession>
<evidence type="ECO:0000256" key="3">
    <source>
        <dbReference type="ARBA" id="ARBA00048615"/>
    </source>
</evidence>
<dbReference type="Pfam" id="PF01232">
    <property type="entry name" value="Mannitol_dh"/>
    <property type="match status" value="1"/>
</dbReference>
<keyword evidence="1 6" id="KW-0560">Oxidoreductase</keyword>
<evidence type="ECO:0000259" key="4">
    <source>
        <dbReference type="Pfam" id="PF01232"/>
    </source>
</evidence>
<gene>
    <name evidence="6" type="ORF">LREN565_1856</name>
</gene>
<dbReference type="InterPro" id="IPR013118">
    <property type="entry name" value="Mannitol_DH_C"/>
</dbReference>
<dbReference type="GO" id="GO:0008926">
    <property type="term" value="F:mannitol-1-phosphate 5-dehydrogenase activity"/>
    <property type="evidence" value="ECO:0007669"/>
    <property type="project" value="UniProtKB-EC"/>
</dbReference>
<dbReference type="GO" id="GO:0009026">
    <property type="term" value="F:tagaturonate reductase activity"/>
    <property type="evidence" value="ECO:0007669"/>
    <property type="project" value="UniProtKB-EC"/>
</dbReference>
<dbReference type="Pfam" id="PF08125">
    <property type="entry name" value="Mannitol_dh_C"/>
    <property type="match status" value="1"/>
</dbReference>
<feature type="domain" description="Mannitol dehydrogenase N-terminal" evidence="4">
    <location>
        <begin position="22"/>
        <end position="261"/>
    </location>
</feature>
<proteinExistence type="predicted"/>
<dbReference type="InterPro" id="IPR013131">
    <property type="entry name" value="Mannitol_DH_N"/>
</dbReference>